<dbReference type="EMBL" id="JAHYCA010000002">
    <property type="protein sequence ID" value="MBW6390640.1"/>
    <property type="molecule type" value="Genomic_DNA"/>
</dbReference>
<protein>
    <submittedName>
        <fullName evidence="4">GNAT family N-acetyltransferase</fullName>
    </submittedName>
</protein>
<dbReference type="InterPro" id="IPR016181">
    <property type="entry name" value="Acyl_CoA_acyltransferase"/>
</dbReference>
<dbReference type="Gene3D" id="3.40.630.30">
    <property type="match status" value="1"/>
</dbReference>
<dbReference type="InterPro" id="IPR050832">
    <property type="entry name" value="Bact_Acetyltransf"/>
</dbReference>
<name>A0ABS6ZKP5_9GAMM</name>
<evidence type="ECO:0000256" key="2">
    <source>
        <dbReference type="ARBA" id="ARBA00023315"/>
    </source>
</evidence>
<organism evidence="4 5">
    <name type="scientific">Billgrantia antri</name>
    <dbReference type="NCBI Taxonomy" id="2846777"/>
    <lineage>
        <taxon>Bacteria</taxon>
        <taxon>Pseudomonadati</taxon>
        <taxon>Pseudomonadota</taxon>
        <taxon>Gammaproteobacteria</taxon>
        <taxon>Oceanospirillales</taxon>
        <taxon>Halomonadaceae</taxon>
        <taxon>Billgrantia</taxon>
    </lineage>
</organism>
<keyword evidence="5" id="KW-1185">Reference proteome</keyword>
<dbReference type="PROSITE" id="PS51186">
    <property type="entry name" value="GNAT"/>
    <property type="match status" value="1"/>
</dbReference>
<dbReference type="Proteomes" id="UP000769617">
    <property type="component" value="Unassembled WGS sequence"/>
</dbReference>
<evidence type="ECO:0000259" key="3">
    <source>
        <dbReference type="PROSITE" id="PS51186"/>
    </source>
</evidence>
<accession>A0ABS6ZKP5</accession>
<dbReference type="SUPFAM" id="SSF55729">
    <property type="entry name" value="Acyl-CoA N-acyltransferases (Nat)"/>
    <property type="match status" value="1"/>
</dbReference>
<evidence type="ECO:0000313" key="5">
    <source>
        <dbReference type="Proteomes" id="UP000769617"/>
    </source>
</evidence>
<gene>
    <name evidence="4" type="ORF">KPL81_05635</name>
</gene>
<evidence type="ECO:0000256" key="1">
    <source>
        <dbReference type="ARBA" id="ARBA00022679"/>
    </source>
</evidence>
<reference evidence="4 5" key="1">
    <citation type="submission" date="2021-07" db="EMBL/GenBank/DDBJ databases">
        <authorList>
            <person name="So Y."/>
        </authorList>
    </citation>
    <scope>NUCLEOTIDE SEQUENCE [LARGE SCALE GENOMIC DNA]</scope>
    <source>
        <strain evidence="4 5">Y3S6</strain>
    </source>
</reference>
<dbReference type="Pfam" id="PF00583">
    <property type="entry name" value="Acetyltransf_1"/>
    <property type="match status" value="1"/>
</dbReference>
<dbReference type="InterPro" id="IPR000182">
    <property type="entry name" value="GNAT_dom"/>
</dbReference>
<comment type="caution">
    <text evidence="4">The sequence shown here is derived from an EMBL/GenBank/DDBJ whole genome shotgun (WGS) entry which is preliminary data.</text>
</comment>
<dbReference type="CDD" id="cd04301">
    <property type="entry name" value="NAT_SF"/>
    <property type="match status" value="1"/>
</dbReference>
<dbReference type="RefSeq" id="WP_219791012.1">
    <property type="nucleotide sequence ID" value="NZ_JAHYCA010000002.1"/>
</dbReference>
<keyword evidence="2" id="KW-0012">Acyltransferase</keyword>
<keyword evidence="1" id="KW-0808">Transferase</keyword>
<proteinExistence type="predicted"/>
<dbReference type="PANTHER" id="PTHR43877">
    <property type="entry name" value="AMINOALKYLPHOSPHONATE N-ACETYLTRANSFERASE-RELATED-RELATED"/>
    <property type="match status" value="1"/>
</dbReference>
<evidence type="ECO:0000313" key="4">
    <source>
        <dbReference type="EMBL" id="MBW6390640.1"/>
    </source>
</evidence>
<sequence length="155" mass="17260">MTVIAPRRLEPRDLEACATLFAQVFSAEPWSEPWGFERALARLAHFHESPGFVGVVTPGEGSAAAGFLLGNLEPYLEGYLFYLREMCVASHRQGQGIGSQLYRALERELTERDVRAVYLATGREIPAAHFYQNLGFRCSESMAFYARGLPGPESE</sequence>
<dbReference type="PANTHER" id="PTHR43877:SF2">
    <property type="entry name" value="AMINOALKYLPHOSPHONATE N-ACETYLTRANSFERASE-RELATED"/>
    <property type="match status" value="1"/>
</dbReference>
<feature type="domain" description="N-acetyltransferase" evidence="3">
    <location>
        <begin position="4"/>
        <end position="155"/>
    </location>
</feature>